<evidence type="ECO:0000256" key="4">
    <source>
        <dbReference type="ARBA" id="ARBA00012595"/>
    </source>
</evidence>
<proteinExistence type="inferred from homology"/>
<feature type="binding site" evidence="15">
    <location>
        <position position="326"/>
    </location>
    <ligand>
        <name>Ca(2+)</name>
        <dbReference type="ChEBI" id="CHEBI:29108"/>
        <label>2</label>
    </ligand>
</feature>
<dbReference type="InterPro" id="IPR015340">
    <property type="entry name" value="A_amylase_C_dom"/>
</dbReference>
<comment type="catalytic activity">
    <reaction evidence="1">
        <text>Endohydrolysis of (1-&gt;4)-alpha-D-glucosidic linkages in polysaccharides containing three or more (1-&gt;4)-alpha-linked D-glucose units.</text>
        <dbReference type="EC" id="3.2.1.1"/>
    </reaction>
</comment>
<feature type="region of interest" description="Disordered" evidence="18">
    <location>
        <begin position="374"/>
        <end position="394"/>
    </location>
</feature>
<dbReference type="EMBL" id="JAWWNJ010000001">
    <property type="protein sequence ID" value="KAK7065043.1"/>
    <property type="molecule type" value="Genomic_DNA"/>
</dbReference>
<feature type="site" description="Transition state stabilizer" evidence="14">
    <location>
        <position position="402"/>
    </location>
</feature>
<feature type="disulfide bond" evidence="16">
    <location>
        <begin position="103"/>
        <end position="111"/>
    </location>
</feature>
<feature type="binding site" evidence="17">
    <location>
        <position position="155"/>
    </location>
    <ligand>
        <name>substrate</name>
    </ligand>
</feature>
<comment type="caution">
    <text evidence="20">The sequence shown here is derived from an EMBL/GenBank/DDBJ whole genome shotgun (WGS) entry which is preliminary data.</text>
</comment>
<dbReference type="InterPro" id="IPR017853">
    <property type="entry name" value="GH"/>
</dbReference>
<keyword evidence="10" id="KW-0325">Glycoprotein</keyword>
<dbReference type="SUPFAM" id="SSF51011">
    <property type="entry name" value="Glycosyl hydrolase domain"/>
    <property type="match status" value="1"/>
</dbReference>
<evidence type="ECO:0000256" key="13">
    <source>
        <dbReference type="PIRSR" id="PIRSR001024-1"/>
    </source>
</evidence>
<feature type="binding site" evidence="17">
    <location>
        <position position="194"/>
    </location>
    <ligand>
        <name>substrate</name>
    </ligand>
</feature>
<evidence type="ECO:0000256" key="18">
    <source>
        <dbReference type="SAM" id="MobiDB-lite"/>
    </source>
</evidence>
<feature type="binding site" evidence="15">
    <location>
        <position position="258"/>
    </location>
    <ligand>
        <name>Ca(2+)</name>
        <dbReference type="ChEBI" id="CHEBI:29108"/>
        <label>1</label>
    </ligand>
</feature>
<name>A0AAW0EJV1_9AGAR</name>
<sequence>MYTQTQYIPSRLLARAQGSRSCHKKGRTRDFFQRAQVALVRPPSTPLGDSRLATMLPLALALLLALTPVSPALAASASEWASKSIYQLVTDRFATSTNSSTPCDTSQRTYCGGSWAGITQHLDYIQDMGFDAVWISPISKNLDGTAYGDGYHGYWLTDLDTTSSRFGTAQDLKNLSAALHARGMYLMLDVVVNHFAALPQNSSSSSLLSTASKTSLTSPLGDLLDISINFPDLLPLSKEADFHPACFIADYTNQTEVEQCWLGDEKLPLPDVNTEDPDVVETLYKWIADMVKEYGVDGVRIDTVKHIRRAFWEGFTQRAGVFTLGEVETDNATYAASYLGAVDGVLDYPTWYKLIMAFASVSGNLSAIQDAPSLPSLASPPSSSPSSKSQPILTGSFLENHDQPRFPSFTHDVALRKNAMVWTFVGDGLPIVYYGQEQGYEGGGDPSNREALWLSGYKSDKPGVALLKTLNGVRKQAIKANESFLATPARWITQTEPSTIMLSKPPLLTLFTNVGANDSTYQPTWRIPAGLYAPGTTLIDVLACRAVAVGSGGNETSAVGGVVSEAEGAGKDAAREKKKRDGGASAEGETLVKAKNGMPQVLIPASMLSRSGDGVCPALATGPGGGAGREGTGAASMQSRVGRGLAVVGALGVVALL</sequence>
<dbReference type="Gene3D" id="2.60.40.1180">
    <property type="entry name" value="Golgi alpha-mannosidase II"/>
    <property type="match status" value="1"/>
</dbReference>
<evidence type="ECO:0000256" key="8">
    <source>
        <dbReference type="ARBA" id="ARBA00022837"/>
    </source>
</evidence>
<dbReference type="Proteomes" id="UP001362999">
    <property type="component" value="Unassembled WGS sequence"/>
</dbReference>
<evidence type="ECO:0000256" key="3">
    <source>
        <dbReference type="ARBA" id="ARBA00008061"/>
    </source>
</evidence>
<evidence type="ECO:0000256" key="5">
    <source>
        <dbReference type="ARBA" id="ARBA00022723"/>
    </source>
</evidence>
<organism evidence="20 21">
    <name type="scientific">Favolaschia claudopus</name>
    <dbReference type="NCBI Taxonomy" id="2862362"/>
    <lineage>
        <taxon>Eukaryota</taxon>
        <taxon>Fungi</taxon>
        <taxon>Dikarya</taxon>
        <taxon>Basidiomycota</taxon>
        <taxon>Agaricomycotina</taxon>
        <taxon>Agaricomycetes</taxon>
        <taxon>Agaricomycetidae</taxon>
        <taxon>Agaricales</taxon>
        <taxon>Marasmiineae</taxon>
        <taxon>Mycenaceae</taxon>
        <taxon>Favolaschia</taxon>
    </lineage>
</organism>
<feature type="disulfide bond" evidence="16">
    <location>
        <begin position="246"/>
        <end position="260"/>
    </location>
</feature>
<dbReference type="FunFam" id="3.20.20.80:FF:000120">
    <property type="entry name" value="Alpha-amylase A"/>
    <property type="match status" value="1"/>
</dbReference>
<dbReference type="PANTHER" id="PTHR10357:SF215">
    <property type="entry name" value="ALPHA-AMYLASE 1"/>
    <property type="match status" value="1"/>
</dbReference>
<dbReference type="GO" id="GO:0005509">
    <property type="term" value="F:calcium ion binding"/>
    <property type="evidence" value="ECO:0007669"/>
    <property type="project" value="InterPro"/>
</dbReference>
<feature type="binding site" evidence="15">
    <location>
        <position position="271"/>
    </location>
    <ligand>
        <name>Ca(2+)</name>
        <dbReference type="ChEBI" id="CHEBI:29108"/>
        <label>1</label>
    </ligand>
</feature>
<comment type="cofactor">
    <cofactor evidence="2">
        <name>Ca(2+)</name>
        <dbReference type="ChEBI" id="CHEBI:29108"/>
    </cofactor>
</comment>
<evidence type="ECO:0000256" key="1">
    <source>
        <dbReference type="ARBA" id="ARBA00000548"/>
    </source>
</evidence>
<reference evidence="20 21" key="1">
    <citation type="journal article" date="2024" name="J Genomics">
        <title>Draft genome sequencing and assembly of Favolaschia claudopus CIRM-BRFM 2984 isolated from oak limbs.</title>
        <authorList>
            <person name="Navarro D."/>
            <person name="Drula E."/>
            <person name="Chaduli D."/>
            <person name="Cazenave R."/>
            <person name="Ahrendt S."/>
            <person name="Wang J."/>
            <person name="Lipzen A."/>
            <person name="Daum C."/>
            <person name="Barry K."/>
            <person name="Grigoriev I.V."/>
            <person name="Favel A."/>
            <person name="Rosso M.N."/>
            <person name="Martin F."/>
        </authorList>
    </citation>
    <scope>NUCLEOTIDE SEQUENCE [LARGE SCALE GENOMIC DNA]</scope>
    <source>
        <strain evidence="20 21">CIRM-BRFM 2984</strain>
    </source>
</reference>
<keyword evidence="9 16" id="KW-1015">Disulfide bond</keyword>
<evidence type="ECO:0000256" key="2">
    <source>
        <dbReference type="ARBA" id="ARBA00001913"/>
    </source>
</evidence>
<evidence type="ECO:0000313" key="21">
    <source>
        <dbReference type="Proteomes" id="UP001362999"/>
    </source>
</evidence>
<feature type="binding site" evidence="15">
    <location>
        <position position="306"/>
    </location>
    <ligand>
        <name>Ca(2+)</name>
        <dbReference type="ChEBI" id="CHEBI:29108"/>
        <label>1</label>
    </ligand>
</feature>
<evidence type="ECO:0000313" key="20">
    <source>
        <dbReference type="EMBL" id="KAK7065043.1"/>
    </source>
</evidence>
<feature type="compositionally biased region" description="Basic and acidic residues" evidence="18">
    <location>
        <begin position="568"/>
        <end position="582"/>
    </location>
</feature>
<comment type="similarity">
    <text evidence="3">Belongs to the glycosyl hydrolase 13 family.</text>
</comment>
<dbReference type="PANTHER" id="PTHR10357">
    <property type="entry name" value="ALPHA-AMYLASE FAMILY MEMBER"/>
    <property type="match status" value="1"/>
</dbReference>
<accession>A0AAW0EJV1</accession>
<evidence type="ECO:0000256" key="9">
    <source>
        <dbReference type="ARBA" id="ARBA00023157"/>
    </source>
</evidence>
<keyword evidence="6" id="KW-0732">Signal</keyword>
<dbReference type="Gene3D" id="3.20.20.80">
    <property type="entry name" value="Glycosidases"/>
    <property type="match status" value="1"/>
</dbReference>
<evidence type="ECO:0000259" key="19">
    <source>
        <dbReference type="SMART" id="SM00642"/>
    </source>
</evidence>
<feature type="active site" description="Nucleophile" evidence="13">
    <location>
        <position position="302"/>
    </location>
</feature>
<dbReference type="EC" id="3.2.1.1" evidence="4"/>
<dbReference type="Pfam" id="PF00128">
    <property type="entry name" value="Alpha-amylase"/>
    <property type="match status" value="1"/>
</dbReference>
<keyword evidence="7 20" id="KW-0378">Hydrolase</keyword>
<evidence type="ECO:0000256" key="16">
    <source>
        <dbReference type="PIRSR" id="PIRSR001024-4"/>
    </source>
</evidence>
<feature type="binding site" evidence="15">
    <location>
        <position position="193"/>
    </location>
    <ligand>
        <name>Ca(2+)</name>
        <dbReference type="ChEBI" id="CHEBI:29108"/>
        <label>1</label>
    </ligand>
</feature>
<evidence type="ECO:0000256" key="17">
    <source>
        <dbReference type="PIRSR" id="PIRSR001024-5"/>
    </source>
</evidence>
<evidence type="ECO:0000256" key="7">
    <source>
        <dbReference type="ARBA" id="ARBA00022801"/>
    </source>
</evidence>
<dbReference type="SMART" id="SM00642">
    <property type="entry name" value="Aamy"/>
    <property type="match status" value="1"/>
</dbReference>
<dbReference type="AlphaFoldDB" id="A0AAW0EJV1"/>
<feature type="domain" description="Glycosyl hydrolase family 13 catalytic" evidence="19">
    <location>
        <begin position="87"/>
        <end position="474"/>
    </location>
</feature>
<keyword evidence="11" id="KW-0119">Carbohydrate metabolism</keyword>
<feature type="binding site" evidence="17">
    <location>
        <position position="449"/>
    </location>
    <ligand>
        <name>substrate</name>
    </ligand>
</feature>
<dbReference type="GO" id="GO:0016052">
    <property type="term" value="P:carbohydrate catabolic process"/>
    <property type="evidence" value="ECO:0007669"/>
    <property type="project" value="InterPro"/>
</dbReference>
<feature type="binding site" evidence="17">
    <location>
        <position position="402"/>
    </location>
    <ligand>
        <name>substrate</name>
    </ligand>
</feature>
<evidence type="ECO:0000256" key="11">
    <source>
        <dbReference type="ARBA" id="ARBA00023277"/>
    </source>
</evidence>
<feature type="active site" description="Proton donor" evidence="13">
    <location>
        <position position="326"/>
    </location>
</feature>
<keyword evidence="5 15" id="KW-0479">Metal-binding</keyword>
<keyword evidence="8 15" id="KW-0106">Calcium</keyword>
<feature type="binding site" evidence="17">
    <location>
        <position position="300"/>
    </location>
    <ligand>
        <name>substrate</name>
    </ligand>
</feature>
<evidence type="ECO:0000256" key="12">
    <source>
        <dbReference type="ARBA" id="ARBA00023295"/>
    </source>
</evidence>
<dbReference type="GO" id="GO:0004556">
    <property type="term" value="F:alpha-amylase activity"/>
    <property type="evidence" value="ECO:0007669"/>
    <property type="project" value="UniProtKB-EC"/>
</dbReference>
<dbReference type="InterPro" id="IPR006047">
    <property type="entry name" value="GH13_cat_dom"/>
</dbReference>
<feature type="region of interest" description="Disordered" evidence="18">
    <location>
        <begin position="566"/>
        <end position="589"/>
    </location>
</feature>
<feature type="binding site" evidence="15">
    <location>
        <position position="302"/>
    </location>
    <ligand>
        <name>Ca(2+)</name>
        <dbReference type="ChEBI" id="CHEBI:29108"/>
        <label>2</label>
    </ligand>
</feature>
<evidence type="ECO:0000256" key="14">
    <source>
        <dbReference type="PIRSR" id="PIRSR001024-2"/>
    </source>
</evidence>
<keyword evidence="21" id="KW-1185">Reference proteome</keyword>
<feature type="compositionally biased region" description="Low complexity" evidence="18">
    <location>
        <begin position="374"/>
        <end position="387"/>
    </location>
</feature>
<dbReference type="InterPro" id="IPR013780">
    <property type="entry name" value="Glyco_hydro_b"/>
</dbReference>
<dbReference type="Pfam" id="PF09260">
    <property type="entry name" value="A_amylase_dom_C"/>
    <property type="match status" value="1"/>
</dbReference>
<evidence type="ECO:0000256" key="15">
    <source>
        <dbReference type="PIRSR" id="PIRSR001024-3"/>
    </source>
</evidence>
<keyword evidence="12" id="KW-0326">Glycosidase</keyword>
<evidence type="ECO:0000256" key="10">
    <source>
        <dbReference type="ARBA" id="ARBA00023180"/>
    </source>
</evidence>
<protein>
    <recommendedName>
        <fullName evidence="4">alpha-amylase</fullName>
        <ecNumber evidence="4">3.2.1.1</ecNumber>
    </recommendedName>
</protein>
<dbReference type="CDD" id="cd11319">
    <property type="entry name" value="AmyAc_euk_AmyA"/>
    <property type="match status" value="1"/>
</dbReference>
<dbReference type="SUPFAM" id="SSF51445">
    <property type="entry name" value="(Trans)glycosidases"/>
    <property type="match status" value="1"/>
</dbReference>
<evidence type="ECO:0000256" key="6">
    <source>
        <dbReference type="ARBA" id="ARBA00022729"/>
    </source>
</evidence>
<gene>
    <name evidence="20" type="ORF">R3P38DRAFT_64924</name>
</gene>